<keyword evidence="3" id="KW-1185">Reference proteome</keyword>
<gene>
    <name evidence="2" type="ORF">D3877_09225</name>
</gene>
<feature type="transmembrane region" description="Helical" evidence="1">
    <location>
        <begin position="68"/>
        <end position="87"/>
    </location>
</feature>
<comment type="caution">
    <text evidence="2">The sequence shown here is derived from an EMBL/GenBank/DDBJ whole genome shotgun (WGS) entry which is preliminary data.</text>
</comment>
<keyword evidence="1" id="KW-0472">Membrane</keyword>
<evidence type="ECO:0000313" key="2">
    <source>
        <dbReference type="EMBL" id="RJF84672.1"/>
    </source>
</evidence>
<proteinExistence type="predicted"/>
<reference evidence="2 3" key="1">
    <citation type="submission" date="2018-09" db="EMBL/GenBank/DDBJ databases">
        <authorList>
            <person name="Zhu H."/>
        </authorList>
    </citation>
    <scope>NUCLEOTIDE SEQUENCE [LARGE SCALE GENOMIC DNA]</scope>
    <source>
        <strain evidence="2 3">K2W22B-5</strain>
    </source>
</reference>
<feature type="transmembrane region" description="Helical" evidence="1">
    <location>
        <begin position="115"/>
        <end position="136"/>
    </location>
</feature>
<dbReference type="RefSeq" id="WP_119830314.1">
    <property type="nucleotide sequence ID" value="NZ_QYUL01000001.1"/>
</dbReference>
<dbReference type="OrthoDB" id="8157526at2"/>
<feature type="transmembrane region" description="Helical" evidence="1">
    <location>
        <begin position="20"/>
        <end position="48"/>
    </location>
</feature>
<dbReference type="Pfam" id="PF11188">
    <property type="entry name" value="DUF2975"/>
    <property type="match status" value="1"/>
</dbReference>
<dbReference type="AlphaFoldDB" id="A0A418W3S4"/>
<keyword evidence="1" id="KW-1133">Transmembrane helix</keyword>
<dbReference type="EMBL" id="QYUL01000001">
    <property type="protein sequence ID" value="RJF84672.1"/>
    <property type="molecule type" value="Genomic_DNA"/>
</dbReference>
<feature type="transmembrane region" description="Helical" evidence="1">
    <location>
        <begin position="156"/>
        <end position="178"/>
    </location>
</feature>
<dbReference type="Proteomes" id="UP000283458">
    <property type="component" value="Unassembled WGS sequence"/>
</dbReference>
<protein>
    <submittedName>
        <fullName evidence="2">DUF2975 domain-containing protein</fullName>
    </submittedName>
</protein>
<keyword evidence="1" id="KW-0812">Transmembrane</keyword>
<accession>A0A418W3S4</accession>
<evidence type="ECO:0000256" key="1">
    <source>
        <dbReference type="SAM" id="Phobius"/>
    </source>
</evidence>
<organism evidence="2 3">
    <name type="scientific">Azospirillum cavernae</name>
    <dbReference type="NCBI Taxonomy" id="2320860"/>
    <lineage>
        <taxon>Bacteria</taxon>
        <taxon>Pseudomonadati</taxon>
        <taxon>Pseudomonadota</taxon>
        <taxon>Alphaproteobacteria</taxon>
        <taxon>Rhodospirillales</taxon>
        <taxon>Azospirillaceae</taxon>
        <taxon>Azospirillum</taxon>
    </lineage>
</organism>
<dbReference type="InterPro" id="IPR021354">
    <property type="entry name" value="DUF2975"/>
</dbReference>
<sequence length="185" mass="19644">MSQELRRIRQARIIRVSRRLSAVMTALLLLTPAGIILYAVAFSEVMLASHPWLAGLRLPVRALPLEDSALAAAALLVAALPGLWGMWELRALFRGFAAGMVFAPTSARRLRRFSLSLMASGVSEPVGSLLLSLAVLRHNPADGPHGALSVSTGDLFVVLLGVVLLVIAWVMGEAAALADENAGFV</sequence>
<name>A0A418W3S4_9PROT</name>
<evidence type="ECO:0000313" key="3">
    <source>
        <dbReference type="Proteomes" id="UP000283458"/>
    </source>
</evidence>